<protein>
    <submittedName>
        <fullName evidence="3">Uncharacterized protein</fullName>
    </submittedName>
</protein>
<proteinExistence type="predicted"/>
<name>A0A820LWB3_9BILA</name>
<dbReference type="AlphaFoldDB" id="A0A820LWB3"/>
<dbReference type="EMBL" id="CAJOBF010017548">
    <property type="protein sequence ID" value="CAF4363252.1"/>
    <property type="molecule type" value="Genomic_DNA"/>
</dbReference>
<gene>
    <name evidence="4" type="ORF">GIL414_LOCUS67157</name>
    <name evidence="1" type="ORF">KQP761_LOCUS31726</name>
    <name evidence="3" type="ORF">UXM345_LOCUS36603</name>
    <name evidence="2" type="ORF">XDN619_LOCUS26435</name>
</gene>
<comment type="caution">
    <text evidence="3">The sequence shown here is derived from an EMBL/GenBank/DDBJ whole genome shotgun (WGS) entry which is preliminary data.</text>
</comment>
<evidence type="ECO:0000313" key="3">
    <source>
        <dbReference type="EMBL" id="CAF4363252.1"/>
    </source>
</evidence>
<evidence type="ECO:0000313" key="1">
    <source>
        <dbReference type="EMBL" id="CAF1659534.1"/>
    </source>
</evidence>
<accession>A0A820LWB3</accession>
<dbReference type="Proteomes" id="UP000681720">
    <property type="component" value="Unassembled WGS sequence"/>
</dbReference>
<dbReference type="Proteomes" id="UP000663842">
    <property type="component" value="Unassembled WGS sequence"/>
</dbReference>
<dbReference type="Proteomes" id="UP000663834">
    <property type="component" value="Unassembled WGS sequence"/>
</dbReference>
<dbReference type="Proteomes" id="UP000663887">
    <property type="component" value="Unassembled WGS sequence"/>
</dbReference>
<sequence length="97" mass="10922">LSKTMPITISNQLSTSSQKENLVDLCTSVGEAFSKFGVLLRDLDISSRRALSNNEQDQQLIGWDEQSTTMFRQAIQTFAISVRDISTAVAEKRIRER</sequence>
<dbReference type="EMBL" id="CAJNOW010017693">
    <property type="protein sequence ID" value="CAF1659534.1"/>
    <property type="molecule type" value="Genomic_DNA"/>
</dbReference>
<evidence type="ECO:0000313" key="2">
    <source>
        <dbReference type="EMBL" id="CAF2139526.1"/>
    </source>
</evidence>
<evidence type="ECO:0000313" key="5">
    <source>
        <dbReference type="Proteomes" id="UP000663842"/>
    </source>
</evidence>
<organism evidence="3 5">
    <name type="scientific">Rotaria magnacalcarata</name>
    <dbReference type="NCBI Taxonomy" id="392030"/>
    <lineage>
        <taxon>Eukaryota</taxon>
        <taxon>Metazoa</taxon>
        <taxon>Spiralia</taxon>
        <taxon>Gnathifera</taxon>
        <taxon>Rotifera</taxon>
        <taxon>Eurotatoria</taxon>
        <taxon>Bdelloidea</taxon>
        <taxon>Philodinida</taxon>
        <taxon>Philodinidae</taxon>
        <taxon>Rotaria</taxon>
    </lineage>
</organism>
<evidence type="ECO:0000313" key="4">
    <source>
        <dbReference type="EMBL" id="CAF5174326.1"/>
    </source>
</evidence>
<dbReference type="OrthoDB" id="10007373at2759"/>
<feature type="non-terminal residue" evidence="3">
    <location>
        <position position="1"/>
    </location>
</feature>
<reference evidence="3" key="1">
    <citation type="submission" date="2021-02" db="EMBL/GenBank/DDBJ databases">
        <authorList>
            <person name="Nowell W R."/>
        </authorList>
    </citation>
    <scope>NUCLEOTIDE SEQUENCE</scope>
</reference>
<dbReference type="EMBL" id="CAJOBJ010325400">
    <property type="protein sequence ID" value="CAF5174326.1"/>
    <property type="molecule type" value="Genomic_DNA"/>
</dbReference>
<dbReference type="EMBL" id="CAJNRG010012400">
    <property type="protein sequence ID" value="CAF2139526.1"/>
    <property type="molecule type" value="Genomic_DNA"/>
</dbReference>